<protein>
    <submittedName>
        <fullName evidence="1">Uncharacterized protein</fullName>
    </submittedName>
</protein>
<dbReference type="Proteomes" id="UP000322667">
    <property type="component" value="Chromosome D01"/>
</dbReference>
<accession>A0A5D2MBY3</accession>
<name>A0A5D2MBY3_GOSTO</name>
<gene>
    <name evidence="1" type="ORF">ES332_D01G200000v1</name>
</gene>
<dbReference type="AlphaFoldDB" id="A0A5D2MBY3"/>
<proteinExistence type="predicted"/>
<sequence length="111" mass="12703">MHTGQCLRNRRIRMEMTIESSIKVYSNPLVSEYTPLLQQRIHLSGITQHKDNCPIHAMGTSTKSSERVQLKPPIVVKFLLLRDSLCTHEDLFLDQYRTAGAFSIHPTLALK</sequence>
<organism evidence="1 2">
    <name type="scientific">Gossypium tomentosum</name>
    <name type="common">Hawaiian cotton</name>
    <name type="synonym">Gossypium sandvicense</name>
    <dbReference type="NCBI Taxonomy" id="34277"/>
    <lineage>
        <taxon>Eukaryota</taxon>
        <taxon>Viridiplantae</taxon>
        <taxon>Streptophyta</taxon>
        <taxon>Embryophyta</taxon>
        <taxon>Tracheophyta</taxon>
        <taxon>Spermatophyta</taxon>
        <taxon>Magnoliopsida</taxon>
        <taxon>eudicotyledons</taxon>
        <taxon>Gunneridae</taxon>
        <taxon>Pentapetalae</taxon>
        <taxon>rosids</taxon>
        <taxon>malvids</taxon>
        <taxon>Malvales</taxon>
        <taxon>Malvaceae</taxon>
        <taxon>Malvoideae</taxon>
        <taxon>Gossypium</taxon>
    </lineage>
</organism>
<evidence type="ECO:0000313" key="2">
    <source>
        <dbReference type="Proteomes" id="UP000322667"/>
    </source>
</evidence>
<dbReference type="EMBL" id="CM017623">
    <property type="protein sequence ID" value="TYH88619.1"/>
    <property type="molecule type" value="Genomic_DNA"/>
</dbReference>
<reference evidence="1 2" key="1">
    <citation type="submission" date="2019-07" db="EMBL/GenBank/DDBJ databases">
        <title>WGS assembly of Gossypium tomentosum.</title>
        <authorList>
            <person name="Chen Z.J."/>
            <person name="Sreedasyam A."/>
            <person name="Ando A."/>
            <person name="Song Q."/>
            <person name="De L."/>
            <person name="Hulse-Kemp A."/>
            <person name="Ding M."/>
            <person name="Ye W."/>
            <person name="Kirkbride R."/>
            <person name="Jenkins J."/>
            <person name="Plott C."/>
            <person name="Lovell J."/>
            <person name="Lin Y.-M."/>
            <person name="Vaughn R."/>
            <person name="Liu B."/>
            <person name="Li W."/>
            <person name="Simpson S."/>
            <person name="Scheffler B."/>
            <person name="Saski C."/>
            <person name="Grover C."/>
            <person name="Hu G."/>
            <person name="Conover J."/>
            <person name="Carlson J."/>
            <person name="Shu S."/>
            <person name="Boston L."/>
            <person name="Williams M."/>
            <person name="Peterson D."/>
            <person name="Mcgee K."/>
            <person name="Jones D."/>
            <person name="Wendel J."/>
            <person name="Stelly D."/>
            <person name="Grimwood J."/>
            <person name="Schmutz J."/>
        </authorList>
    </citation>
    <scope>NUCLEOTIDE SEQUENCE [LARGE SCALE GENOMIC DNA]</scope>
    <source>
        <strain evidence="1">7179.01</strain>
    </source>
</reference>
<keyword evidence="2" id="KW-1185">Reference proteome</keyword>
<evidence type="ECO:0000313" key="1">
    <source>
        <dbReference type="EMBL" id="TYH88619.1"/>
    </source>
</evidence>